<feature type="region of interest" description="Disordered" evidence="1">
    <location>
        <begin position="180"/>
        <end position="229"/>
    </location>
</feature>
<dbReference type="HOGENOM" id="CLU_685486_0_0_1"/>
<keyword evidence="3" id="KW-1185">Reference proteome</keyword>
<reference evidence="2 3" key="1">
    <citation type="submission" date="2014-04" db="EMBL/GenBank/DDBJ databases">
        <authorList>
            <consortium name="DOE Joint Genome Institute"/>
            <person name="Kuo A."/>
            <person name="Girlanda M."/>
            <person name="Perotto S."/>
            <person name="Kohler A."/>
            <person name="Nagy L.G."/>
            <person name="Floudas D."/>
            <person name="Copeland A."/>
            <person name="Barry K.W."/>
            <person name="Cichocki N."/>
            <person name="Veneault-Fourrey C."/>
            <person name="LaButti K."/>
            <person name="Lindquist E.A."/>
            <person name="Lipzen A."/>
            <person name="Lundell T."/>
            <person name="Morin E."/>
            <person name="Murat C."/>
            <person name="Sun H."/>
            <person name="Tunlid A."/>
            <person name="Henrissat B."/>
            <person name="Grigoriev I.V."/>
            <person name="Hibbett D.S."/>
            <person name="Martin F."/>
            <person name="Nordberg H.P."/>
            <person name="Cantor M.N."/>
            <person name="Hua S.X."/>
        </authorList>
    </citation>
    <scope>NUCLEOTIDE SEQUENCE [LARGE SCALE GENOMIC DNA]</scope>
    <source>
        <strain evidence="2 3">MUT 4182</strain>
    </source>
</reference>
<gene>
    <name evidence="2" type="ORF">M407DRAFT_245818</name>
</gene>
<organism evidence="2 3">
    <name type="scientific">Tulasnella calospora MUT 4182</name>
    <dbReference type="NCBI Taxonomy" id="1051891"/>
    <lineage>
        <taxon>Eukaryota</taxon>
        <taxon>Fungi</taxon>
        <taxon>Dikarya</taxon>
        <taxon>Basidiomycota</taxon>
        <taxon>Agaricomycotina</taxon>
        <taxon>Agaricomycetes</taxon>
        <taxon>Cantharellales</taxon>
        <taxon>Tulasnellaceae</taxon>
        <taxon>Tulasnella</taxon>
    </lineage>
</organism>
<dbReference type="Proteomes" id="UP000054248">
    <property type="component" value="Unassembled WGS sequence"/>
</dbReference>
<accession>A0A0C3Q975</accession>
<proteinExistence type="predicted"/>
<evidence type="ECO:0000313" key="2">
    <source>
        <dbReference type="EMBL" id="KIO20429.1"/>
    </source>
</evidence>
<protein>
    <submittedName>
        <fullName evidence="2">Uncharacterized protein</fullName>
    </submittedName>
</protein>
<dbReference type="EMBL" id="KN823175">
    <property type="protein sequence ID" value="KIO20429.1"/>
    <property type="molecule type" value="Genomic_DNA"/>
</dbReference>
<feature type="compositionally biased region" description="Polar residues" evidence="1">
    <location>
        <begin position="211"/>
        <end position="220"/>
    </location>
</feature>
<reference evidence="3" key="2">
    <citation type="submission" date="2015-01" db="EMBL/GenBank/DDBJ databases">
        <title>Evolutionary Origins and Diversification of the Mycorrhizal Mutualists.</title>
        <authorList>
            <consortium name="DOE Joint Genome Institute"/>
            <consortium name="Mycorrhizal Genomics Consortium"/>
            <person name="Kohler A."/>
            <person name="Kuo A."/>
            <person name="Nagy L.G."/>
            <person name="Floudas D."/>
            <person name="Copeland A."/>
            <person name="Barry K.W."/>
            <person name="Cichocki N."/>
            <person name="Veneault-Fourrey C."/>
            <person name="LaButti K."/>
            <person name="Lindquist E.A."/>
            <person name="Lipzen A."/>
            <person name="Lundell T."/>
            <person name="Morin E."/>
            <person name="Murat C."/>
            <person name="Riley R."/>
            <person name="Ohm R."/>
            <person name="Sun H."/>
            <person name="Tunlid A."/>
            <person name="Henrissat B."/>
            <person name="Grigoriev I.V."/>
            <person name="Hibbett D.S."/>
            <person name="Martin F."/>
        </authorList>
    </citation>
    <scope>NUCLEOTIDE SEQUENCE [LARGE SCALE GENOMIC DNA]</scope>
    <source>
        <strain evidence="3">MUT 4182</strain>
    </source>
</reference>
<dbReference type="AlphaFoldDB" id="A0A0C3Q975"/>
<dbReference type="OrthoDB" id="2270193at2759"/>
<evidence type="ECO:0000256" key="1">
    <source>
        <dbReference type="SAM" id="MobiDB-lite"/>
    </source>
</evidence>
<dbReference type="STRING" id="1051891.A0A0C3Q975"/>
<name>A0A0C3Q975_9AGAM</name>
<feature type="compositionally biased region" description="Acidic residues" evidence="1">
    <location>
        <begin position="188"/>
        <end position="198"/>
    </location>
</feature>
<evidence type="ECO:0000313" key="3">
    <source>
        <dbReference type="Proteomes" id="UP000054248"/>
    </source>
</evidence>
<sequence>MQVEASPAPATEQLPPFPPHLFPLILQYLLPPTPPIPSHLLSNSLLQRHYFLDINPSDDPDLYFLFPAPGKKSSEVIRELERMASSGDTPANADERGVEYVAQEGSAVKARVPLGEKLLVIFSFDARNPNAQVAPATEPMEEVRHEWRYHDVIWRSDNLPAGYPDVQAAVASAQQSTEAAVRSKEEVDQNVEEEDDSPEAQQKRAKEFWSGWSSPSSLDNSPAIERKPLSSEDAEASYFARYGEVIPVIPDASLASTSASSTRPSTSGDSLSGSRVLGMLESSQIPIIPTEGYNTPTSVSSHKLLLNAIEPPSMVFTAADVEMGKTPTIPRRTPLLGDSAILVPREDAKAEGPDMLEAGVADVIRGAWKLWNAGRSPLEQESLASKKEAFVRLIEQTVESLS</sequence>